<dbReference type="Proteomes" id="UP000326921">
    <property type="component" value="Chromosome"/>
</dbReference>
<feature type="transmembrane region" description="Helical" evidence="1">
    <location>
        <begin position="217"/>
        <end position="240"/>
    </location>
</feature>
<reference evidence="2 3" key="1">
    <citation type="submission" date="2019-10" db="EMBL/GenBank/DDBJ databases">
        <authorList>
            <person name="Dong K."/>
        </authorList>
    </citation>
    <scope>NUCLEOTIDE SEQUENCE [LARGE SCALE GENOMIC DNA]</scope>
    <source>
        <strain evidence="3">dk4302</strain>
    </source>
</reference>
<evidence type="ECO:0000256" key="1">
    <source>
        <dbReference type="SAM" id="Phobius"/>
    </source>
</evidence>
<evidence type="ECO:0000313" key="3">
    <source>
        <dbReference type="Proteomes" id="UP000326921"/>
    </source>
</evidence>
<protein>
    <submittedName>
        <fullName evidence="2">DUF3307 domain-containing protein</fullName>
    </submittedName>
</protein>
<organism evidence="2 3">
    <name type="scientific">Sphingobacterium zhuxiongii</name>
    <dbReference type="NCBI Taxonomy" id="2662364"/>
    <lineage>
        <taxon>Bacteria</taxon>
        <taxon>Pseudomonadati</taxon>
        <taxon>Bacteroidota</taxon>
        <taxon>Sphingobacteriia</taxon>
        <taxon>Sphingobacteriales</taxon>
        <taxon>Sphingobacteriaceae</taxon>
        <taxon>Sphingobacterium</taxon>
    </lineage>
</organism>
<dbReference type="InterPro" id="IPR021737">
    <property type="entry name" value="Phage_phiKZ_Orf197"/>
</dbReference>
<sequence length="243" mass="27562">MLTSLLKMFIAHLLGDFVLQPKSWVEKRKTQIQYLFYHVGVHAALLILFFIQDLAGNWQNIVFLVAAHLAIDSIKIGVESRWSINPIRLFVIDQILHIASIVAIYFYWTPSALTDFIAQVDWNKVCLIIIALILVIFAIPIVIRVFFSKWQKEDAFHTKRAETLFDAGTVIGIMERLMILGFVLLGLNEGIGFLLAAKSIFRFGDLTNARDTKFTEYVMIGTLLSFGLGMLVAFGLKYCLSIL</sequence>
<keyword evidence="1" id="KW-0472">Membrane</keyword>
<feature type="transmembrane region" description="Helical" evidence="1">
    <location>
        <begin position="34"/>
        <end position="52"/>
    </location>
</feature>
<accession>A0A5Q0Q9V4</accession>
<feature type="transmembrane region" description="Helical" evidence="1">
    <location>
        <begin position="90"/>
        <end position="108"/>
    </location>
</feature>
<dbReference type="EMBL" id="CP045652">
    <property type="protein sequence ID" value="QGA26216.1"/>
    <property type="molecule type" value="Genomic_DNA"/>
</dbReference>
<evidence type="ECO:0000313" key="2">
    <source>
        <dbReference type="EMBL" id="QGA26216.1"/>
    </source>
</evidence>
<dbReference type="RefSeq" id="WP_153510845.1">
    <property type="nucleotide sequence ID" value="NZ_WSPZ01000020.1"/>
</dbReference>
<proteinExistence type="predicted"/>
<feature type="transmembrane region" description="Helical" evidence="1">
    <location>
        <begin position="128"/>
        <end position="147"/>
    </location>
</feature>
<dbReference type="AlphaFoldDB" id="A0A5Q0Q9V4"/>
<gene>
    <name evidence="2" type="ORF">GFH32_07705</name>
</gene>
<keyword evidence="1" id="KW-1133">Transmembrane helix</keyword>
<dbReference type="Pfam" id="PF11750">
    <property type="entry name" value="DUF3307"/>
    <property type="match status" value="1"/>
</dbReference>
<keyword evidence="3" id="KW-1185">Reference proteome</keyword>
<name>A0A5Q0Q9V4_9SPHI</name>
<dbReference type="KEGG" id="sphe:GFH32_07705"/>
<keyword evidence="1" id="KW-0812">Transmembrane</keyword>
<feature type="transmembrane region" description="Helical" evidence="1">
    <location>
        <begin position="177"/>
        <end position="197"/>
    </location>
</feature>